<evidence type="ECO:0000313" key="8">
    <source>
        <dbReference type="Proteomes" id="UP000644140"/>
    </source>
</evidence>
<dbReference type="Pfam" id="PF05662">
    <property type="entry name" value="YadA_stalk"/>
    <property type="match status" value="8"/>
</dbReference>
<gene>
    <name evidence="7" type="ORF">I9054_000145</name>
</gene>
<dbReference type="Proteomes" id="UP000644140">
    <property type="component" value="Chromosome"/>
</dbReference>
<dbReference type="CDD" id="cd12820">
    <property type="entry name" value="LbR_YadA-like"/>
    <property type="match status" value="1"/>
</dbReference>
<evidence type="ECO:0000259" key="6">
    <source>
        <dbReference type="Pfam" id="PF13018"/>
    </source>
</evidence>
<feature type="coiled-coil region" evidence="3">
    <location>
        <begin position="3688"/>
        <end position="3715"/>
    </location>
</feature>
<evidence type="ECO:0000256" key="2">
    <source>
        <dbReference type="ARBA" id="ARBA00022927"/>
    </source>
</evidence>
<feature type="domain" description="Trimeric autotransporter adhesin YadA-like stalk" evidence="5">
    <location>
        <begin position="3673"/>
        <end position="3713"/>
    </location>
</feature>
<dbReference type="Gene3D" id="6.10.250.2040">
    <property type="match status" value="1"/>
</dbReference>
<evidence type="ECO:0000259" key="4">
    <source>
        <dbReference type="Pfam" id="PF05658"/>
    </source>
</evidence>
<reference evidence="7" key="1">
    <citation type="submission" date="2022-02" db="EMBL/GenBank/DDBJ databases">
        <title>Characterization of Tn125 harboring carbapenem-resistant Acinetobacter bereziniae clinical isolates.</title>
        <authorList>
            <person name="Wong N.-K."/>
            <person name="Pan Q."/>
        </authorList>
    </citation>
    <scope>NUCLEOTIDE SEQUENCE</scope>
    <source>
        <strain evidence="7">GD03393</strain>
    </source>
</reference>
<keyword evidence="1" id="KW-0813">Transport</keyword>
<organism evidence="7 8">
    <name type="scientific">Acinetobacter bereziniae</name>
    <name type="common">Acinetobacter genomosp. 10</name>
    <dbReference type="NCBI Taxonomy" id="106648"/>
    <lineage>
        <taxon>Bacteria</taxon>
        <taxon>Pseudomonadati</taxon>
        <taxon>Pseudomonadota</taxon>
        <taxon>Gammaproteobacteria</taxon>
        <taxon>Moraxellales</taxon>
        <taxon>Moraxellaceae</taxon>
        <taxon>Acinetobacter</taxon>
    </lineage>
</organism>
<evidence type="ECO:0000256" key="1">
    <source>
        <dbReference type="ARBA" id="ARBA00022448"/>
    </source>
</evidence>
<keyword evidence="3" id="KW-0175">Coiled coil</keyword>
<feature type="domain" description="Trimeric autotransporter adhesin YadA-like stalk" evidence="5">
    <location>
        <begin position="297"/>
        <end position="335"/>
    </location>
</feature>
<dbReference type="Gene3D" id="1.20.5.170">
    <property type="match status" value="5"/>
</dbReference>
<feature type="domain" description="Trimeric autotransporter adhesin YadA-like head" evidence="4">
    <location>
        <begin position="218"/>
        <end position="244"/>
    </location>
</feature>
<dbReference type="RefSeq" id="WP_200232566.1">
    <property type="nucleotide sequence ID" value="NZ_CP066121.1"/>
</dbReference>
<protein>
    <submittedName>
        <fullName evidence="7">YadA-like family protein</fullName>
    </submittedName>
</protein>
<evidence type="ECO:0000259" key="5">
    <source>
        <dbReference type="Pfam" id="PF05662"/>
    </source>
</evidence>
<feature type="domain" description="Trimeric autotransporter adhesin YadA-like stalk" evidence="5">
    <location>
        <begin position="2324"/>
        <end position="2363"/>
    </location>
</feature>
<dbReference type="Pfam" id="PF13018">
    <property type="entry name" value="ESPR"/>
    <property type="match status" value="1"/>
</dbReference>
<feature type="domain" description="Trimeric autotransporter adhesin YadA-like stalk" evidence="5">
    <location>
        <begin position="3812"/>
        <end position="3847"/>
    </location>
</feature>
<dbReference type="SUPFAM" id="SSF54523">
    <property type="entry name" value="Pili subunits"/>
    <property type="match status" value="1"/>
</dbReference>
<dbReference type="GO" id="GO:0019867">
    <property type="term" value="C:outer membrane"/>
    <property type="evidence" value="ECO:0007669"/>
    <property type="project" value="InterPro"/>
</dbReference>
<dbReference type="InterPro" id="IPR024973">
    <property type="entry name" value="ESPR"/>
</dbReference>
<feature type="domain" description="Trimeric autotransporter adhesin YadA-like stalk" evidence="5">
    <location>
        <begin position="1937"/>
        <end position="1976"/>
    </location>
</feature>
<dbReference type="EMBL" id="CP092085">
    <property type="protein sequence ID" value="UUN97921.1"/>
    <property type="molecule type" value="Genomic_DNA"/>
</dbReference>
<dbReference type="InterPro" id="IPR008640">
    <property type="entry name" value="Adhesin_Head_dom"/>
</dbReference>
<feature type="domain" description="Trimeric autotransporter adhesin YadA-like head" evidence="4">
    <location>
        <begin position="141"/>
        <end position="165"/>
    </location>
</feature>
<dbReference type="InterPro" id="IPR045584">
    <property type="entry name" value="Pilin-like"/>
</dbReference>
<evidence type="ECO:0000256" key="3">
    <source>
        <dbReference type="SAM" id="Coils"/>
    </source>
</evidence>
<sequence>MNKIYKVIWNATLLAWVAVSELAKGKTKSSKVTGIIGAATVSLMVTFSPEASAAIINTDTSCVTGSAGAVGNINPGTTGSQATDGSGTYSLVAGCNAKGNNNLAATVFGSFSEVTGTAGTALGHNSQANAFGTAVGVESRATAAGSTAIGEGTQSTGQNAVALGGTATGTAAGNVLSVANAVTASGSGAVAIGGNATRGAQSAGTDAVAIGAQSTVAAAGTGAVALGARSNASAATTVAIGDGANASIAGSIALGASSTTSASVNSTAQTINGKSYTATGTASTGVVSVGSGSIKRQIQNVAAGQVTASSTDAVNGSQLFNTNTELAKVATDTAAALGGGAAAGTTAGGITAPSYTITKTDASTTTVNNVGAAVNALNNEVVKAITFNGTTGTTNQKLGSSIAVIGDSKNISTAVTTNQIKVSISDNPTFTTVTTGNSKLDNTGLTITGGPSVTTGGINAANTVISNVAAPTAGTDATNKTYVDSKAAASRTEVAAGSNVSGVVKTTGANGQDIYTVNANGTTASAGSSAVTVTPGTKDANNVTDYKVDLSATTKTDIQKGVDAKNAVDTAGLKFKGDTATTSNTKKLGDTVSITGDTNISTVATTDGVQVKLNPNLDLGATGSVKTGNTTINNAGVTADQVTVGGVVINKTTGINAGGLAITNVAAPTAGTDATNKTYVDSKAAASRTEVAAGSNVSGVVKTTGANGQDIYTVNANGTTASAGSSAVTVTPGTKDANNVTDYKVDLSATTKTDIQKGVDAKNAVDTAGLKFKGDTATTSNTKKLGDTVSITGDTNISTVATTDGVQVKLNPNLDLGATGSVKTGNTTINNAGVTADQVTVGGVVINNTSGINAGGKAITNVAAPTNNTDAANKKYVDDAGTALTNLGFGLKAQDGTTVNKKLGEAVDIVGSNSNISTKVNAGKVEVALSNTLDLGTTGSVTTGSTVINNAGVTATQVTANKVTVNNAPTAGTDATNKTYVDSKAAASRTEVAAGSNVSGVVKTTGANGQDIYTVNANGTTASAGSSAVTVTPGTKDANNVTDYKVDLSATTKTDIQKGVDAKNAVDTAGLKFKGDTATTSNTKKLGDTVSITGDTNISTVATTDGVQVKLNPNLDLGATGSVKTGNTTINNAGVTADQVTVGGVVINNTSGINAGGKAITNVAAPTNNTDAANKKYVDDAGTALTNLGFGLKAQDGTTVNKKLGEAVDIVGSNSNISTKVNAGKVEVALSNTLDLGTTGSVTTGSTVINNAGVTATQVTANKVTVNNAPTAGTDATNKTYVDSKAAASRTEVAAGSNVSGVVKTTGANGQDVYTVNANGTTASAGSSAVTVTPGTKDANNVTDYKVDLSATTKTDIQKGVDAKNAVDTAGLKFKGDTATTSNTKKLGDTVSITGDTNISTVATTDGVQVKLNPNLDLGATGSVKTGNTTINNAGVTADQVTVGGVVINNTSGINAGGKAITNVAAPTNNTDAANKKYVDDAGTALTNLGFGLKAQDGTTVNKKLGEAVDIVGSNSNISTKVNAGKVEVALSNTLDLGTTGSVTTGSTVINNAGVTATQVTANKVTVNNAPTAGTDATNKTYVDSKAAASRTEVAAGSNVSGVVKTTGANGQDVYTVNANGTTASAGSSAVTVTPGTKDANNVTDYKVDLSATTKTDIQKGVDAKNAVDTAGLKFKGDTATTSNTKKLGDTVSITGDTNISTVATTDGVQVKLNPNLDLGATGSVKTGNTTINNAGVTADQVTVGGVVINNTSGINAGGKAITNVAAPTNNTDAANKKYVDDAGTALTNLGFGLKAQDGTTVNKKLGEAVEVVGADSNITTKVAGGQVAIELNKNLNNLTGITVNDGTNGTNGSTVIGKDGISVKDGSGNTIAGVDNTALTVKDGSGNTETSINQAINTLNAAQGETDKFAVKYDKNADGSANYNNVTLAGTNGTTISNVKAGAVTSTSTDAINGSQLYGVANSVKNAIGGSTTIDATTGAITTTNIGGTGSNTIDGAISSIKDSATKAKTTVSAGDNVVVTSGTNADGSTNYEVATAKDVNFDKVTVGSVVVDKSSNTIKGLSNTTWNGTAVSGQAATEDQLKTVSDAQGETDKFAVKYDKNADGSANYNNITLAGTTASSTQDATTGKITTTGGTSLNNVASAGDYKDVANASKGVNAGDLNNAVVDATNAATSKGFALQAADGAKVQKNLGEAVEVVGADSNITTKVVGGQVAIELNKNLNNLTGITVNDGTNGTNGSTVIGKDGISVKDGSGNTIAGVDNTALTVKDGSGNTETSINQAINTLNAAQGETDKFAVKYDKNADGSVNYNNVTLAGTNGTTISNVKAGAVTSTSTDAINGSQLYGVANSVKNAIGGSTTIDATTGAITTTNIGGTGSNTIDGAISSIKDSATKAKTTVSAGDNVVVTSGTNADGSTNYEVATAKDVNFDKVTVGSVVVDKSSNTIKGLSNTTWNGTAVSGQVATEDQLKTVSDAQGETDKFAVKYDKNADGSANYNNITLAGTTASSTQDATTGKITTTGGTSLNNVASAGDYKDVANASKGVNAGDLNNAVVDATNAATSKGFALQAADGAKVQKNLGEAVEVVGADSNITTKVAGGQVAIELNKNLNNLTGITVNDGTNGNNGSTVIGKDGISVKDGSGNTIAGVDNTALTVKDGSGNTETSINQAINTLNAAQGETDKFAVKYDKNADGSANYNNITLAGTTASSTQDATTGKITTTGGTSLNNVASAGDYKDVANASKGVNAGDLNNAVVDATNAATSKGFALQAADGAKVQKNLGEAVEVVGADSNITTKVAGGQVAIELNKNLNNLTGITVNDGTSGTNGSTVIGKDGISVKDGSGNTIAGVDNTALTVKDGSGNTETSINQAINTLNAAQGETDKFAVKYDKNADGSANYNNITLAGTTASSTQDATTGKITTTGGTSLNNVASAGDYKDVANASKGVNAGDLNNAVVDATNAATSKGFALQAADGAKVQKNLGEAVEVVGADSNITTKVAGGQVAIELNKNLNNLTGITVNDGTNGTNGSTVIGKDGISVKDGSGNTIAGVDNTALTVKDGSGNTETSINQAINTLNAAQGETDKFAVKYDKNADGSVNYNNVTLAGTNGTIIRNVKAGAVTSTSTDAINGSQLYDIANSVKNAIGGSTTRDVTTGAITTTNIGGTGSNTIDGAISSIKDSATKAKTTISAGDNVVVTSGTNADGSTNYEVATAKDVNFDKVTVGNVVVDKANDTIQGLSNKDLNSSDFATKGRAATEEQLKAVITSNITEVVDGNGNKVNIIDQVVNTKPDNKNQDSLFLTYDKQGQETTDRLTIGQTVQKMNTDGIKFFHTNADTSKGDLGTTNDSSAGGLNSTAIGVNAIVANGADSSVALGHNTKVNGKQSIAIGSGAEALGNQSISIGTGNKVTGDHSGAIGDPTIVDGANSYSVGNNNQVLTDDTFVLGNNVTKTVAGSVVLGNGSAATTGAGEAGYALSVATNADKAAINKTTSSTGAVAVGDASSGIYRQITGVAAGSVDSDAVNVAQLKAVGNQVVTTQTTLVNSLGGNAKVNADGTITGLTYNVAQGNQTNVGDALTALDNAINTAATTSKSTVSNGQNIVVSKSKNADGSDNYEVSTAKDLTVDSVKAGDTVLNNAGITIGNNAVVLNNTGLTISGGPSVTLAGIDAGNKTIQNVANAVNATDAVNKGQLDSAINNVNNNVNELANNAVKYDDASKDKITLGGGATGTTITNVKDGTVAQGSKDAVNGGQLWNVQQQVDQNTTDISNIKNDINNGTVGLVQQAGKDAPVTVAKDTGGTTVNVAGTDGNRVVTGVKEGAVNATSKDAVNGSQLNTTNQAVVNYLGGGAGYDNITGSFTAPSYTVGDSKYNNVGGAIDALNQADQALNSKIDNVSNKLDNAFRITNNRIDDVEKKANAGIAAAMALESAPYVPGKYTYAAGAAYHGGENAVGVTLRKTADNGRWSITGGVAAASQGDASVRIGISGVID</sequence>
<keyword evidence="2" id="KW-0653">Protein transport</keyword>
<dbReference type="InterPro" id="IPR008635">
    <property type="entry name" value="Coiled_stalk_dom"/>
</dbReference>
<accession>A0A9E7PD51</accession>
<feature type="domain" description="ESPR" evidence="6">
    <location>
        <begin position="1"/>
        <end position="46"/>
    </location>
</feature>
<dbReference type="Gene3D" id="2.150.10.10">
    <property type="entry name" value="Serralysin-like metalloprotease, C-terminal"/>
    <property type="match status" value="4"/>
</dbReference>
<feature type="domain" description="Trimeric autotransporter adhesin YadA-like stalk" evidence="5">
    <location>
        <begin position="3508"/>
        <end position="3543"/>
    </location>
</feature>
<proteinExistence type="predicted"/>
<dbReference type="Gene3D" id="2.20.70.140">
    <property type="match status" value="7"/>
</dbReference>
<dbReference type="InterPro" id="IPR011049">
    <property type="entry name" value="Serralysin-like_metalloprot_C"/>
</dbReference>
<dbReference type="SUPFAM" id="SSF101967">
    <property type="entry name" value="Adhesin YadA, collagen-binding domain"/>
    <property type="match status" value="3"/>
</dbReference>
<feature type="domain" description="Trimeric autotransporter adhesin YadA-like stalk" evidence="5">
    <location>
        <begin position="3731"/>
        <end position="3774"/>
    </location>
</feature>
<name>A0A9E7PD51_ACIBZ</name>
<evidence type="ECO:0000313" key="7">
    <source>
        <dbReference type="EMBL" id="UUN97921.1"/>
    </source>
</evidence>
<feature type="domain" description="Trimeric autotransporter adhesin YadA-like head" evidence="4">
    <location>
        <begin position="3369"/>
        <end position="3392"/>
    </location>
</feature>
<feature type="domain" description="Trimeric autotransporter adhesin YadA-like stalk" evidence="5">
    <location>
        <begin position="3113"/>
        <end position="3150"/>
    </location>
</feature>
<dbReference type="Pfam" id="PF05658">
    <property type="entry name" value="YadA_head"/>
    <property type="match status" value="3"/>
</dbReference>